<organism evidence="2 3">
    <name type="scientific">Saccharopolyspora hordei</name>
    <dbReference type="NCBI Taxonomy" id="1838"/>
    <lineage>
        <taxon>Bacteria</taxon>
        <taxon>Bacillati</taxon>
        <taxon>Actinomycetota</taxon>
        <taxon>Actinomycetes</taxon>
        <taxon>Pseudonocardiales</taxon>
        <taxon>Pseudonocardiaceae</taxon>
        <taxon>Saccharopolyspora</taxon>
    </lineage>
</organism>
<dbReference type="RefSeq" id="WP_179719182.1">
    <property type="nucleotide sequence ID" value="NZ_BAABFH010000001.1"/>
</dbReference>
<dbReference type="InterPro" id="IPR024520">
    <property type="entry name" value="DUF3558"/>
</dbReference>
<feature type="signal peptide" evidence="1">
    <location>
        <begin position="1"/>
        <end position="26"/>
    </location>
</feature>
<reference evidence="2 3" key="1">
    <citation type="submission" date="2020-07" db="EMBL/GenBank/DDBJ databases">
        <title>Sequencing the genomes of 1000 actinobacteria strains.</title>
        <authorList>
            <person name="Klenk H.-P."/>
        </authorList>
    </citation>
    <scope>NUCLEOTIDE SEQUENCE [LARGE SCALE GENOMIC DNA]</scope>
    <source>
        <strain evidence="2 3">DSM 44065</strain>
    </source>
</reference>
<dbReference type="EMBL" id="JACCFJ010000001">
    <property type="protein sequence ID" value="NYI83003.1"/>
    <property type="molecule type" value="Genomic_DNA"/>
</dbReference>
<protein>
    <recommendedName>
        <fullName evidence="4">DUF3558 domain-containing protein</fullName>
    </recommendedName>
</protein>
<dbReference type="Proteomes" id="UP000587002">
    <property type="component" value="Unassembled WGS sequence"/>
</dbReference>
<proteinExistence type="predicted"/>
<evidence type="ECO:0000313" key="3">
    <source>
        <dbReference type="Proteomes" id="UP000587002"/>
    </source>
</evidence>
<feature type="chain" id="PRO_5039673866" description="DUF3558 domain-containing protein" evidence="1">
    <location>
        <begin position="27"/>
        <end position="326"/>
    </location>
</feature>
<evidence type="ECO:0008006" key="4">
    <source>
        <dbReference type="Google" id="ProtNLM"/>
    </source>
</evidence>
<dbReference type="PROSITE" id="PS51257">
    <property type="entry name" value="PROKAR_LIPOPROTEIN"/>
    <property type="match status" value="1"/>
</dbReference>
<dbReference type="AlphaFoldDB" id="A0A853AL81"/>
<evidence type="ECO:0000313" key="2">
    <source>
        <dbReference type="EMBL" id="NYI83003.1"/>
    </source>
</evidence>
<keyword evidence="1" id="KW-0732">Signal</keyword>
<sequence length="326" mass="33592">MTPRSRHRGLPLLVLWVLLVTGCAPGGPPQAPAAPDRGAAATAQAFLGDLRTVDPCTLTDPAALREFGDTEPAATVSLDYCLLHVTPPDGTLVQLAVGELVAADPGRRDDPVVPRGPLRIVQNAPLPGHCTRQVAFADGLALQVSADLLVGEPGGGLCGIAEAGAEAAVAALEQHRVGHRQFPEGSLALLDPCQVLDSAAVRQVPGLEEAQGRPSPAGHQCSWGERAADAPRVQLTHTAGDPPQVLHGAAVEEEIAGRRTVVSVVGGDPRVPLCSAETGHRPFGADGQVEVAQLVVAVPGMTGVDACEFARGLAEQAWPHLPTPAR</sequence>
<keyword evidence="3" id="KW-1185">Reference proteome</keyword>
<name>A0A853AL81_9PSEU</name>
<evidence type="ECO:0000256" key="1">
    <source>
        <dbReference type="SAM" id="SignalP"/>
    </source>
</evidence>
<accession>A0A853AL81</accession>
<dbReference type="Pfam" id="PF12079">
    <property type="entry name" value="DUF3558"/>
    <property type="match status" value="2"/>
</dbReference>
<comment type="caution">
    <text evidence="2">The sequence shown here is derived from an EMBL/GenBank/DDBJ whole genome shotgun (WGS) entry which is preliminary data.</text>
</comment>
<gene>
    <name evidence="2" type="ORF">HNR68_001633</name>
</gene>